<evidence type="ECO:0008006" key="3">
    <source>
        <dbReference type="Google" id="ProtNLM"/>
    </source>
</evidence>
<sequence length="366" mass="40728">MPKMGTAMSPLHGGHCPPWLFQKMTRLSAAIIEAVAYEFGTAEALRRMADPVWFQAFGSVIGFDWHSSGLTTVGLGALKEGLAAKQHDLGLFVVGGKGKASRNTPQEIEQIGDALGLPTTIHPLTDVSRMVAKVDNALVQDGYQLYHHVMLFDKAGQWTVIQQGMNADNQTARRYHWLSQTVTAYTVEPHHGIVGRSLPYVLDLTDHHNQEIQGHCVELTQHPEEVLLALRELRREQGQAELVMPAHHDIPSASYLNKILYQIYDRAPHNYEDLLRIPGVGASTMRALAMVSEVVFGSPLTYHDPVRYSFAHGGKDGIPFPVDRQDYETSLAVLEQAISRAKVEDRTKMDSLRRLARLDILNTPES</sequence>
<dbReference type="InterPro" id="IPR044876">
    <property type="entry name" value="HRDC_dom_sf"/>
</dbReference>
<gene>
    <name evidence="1" type="ORF">BXT84_08450</name>
</gene>
<dbReference type="PANTHER" id="PTHR38597">
    <property type="entry name" value="BLL3834 PROTEIN"/>
    <property type="match status" value="1"/>
</dbReference>
<accession>A0ABN5H0M5</accession>
<dbReference type="InterPro" id="IPR008482">
    <property type="entry name" value="DUF763"/>
</dbReference>
<dbReference type="PANTHER" id="PTHR38597:SF1">
    <property type="entry name" value="BLL3834 PROTEIN"/>
    <property type="match status" value="1"/>
</dbReference>
<protein>
    <recommendedName>
        <fullName evidence="3">DUF763 domain-containing protein</fullName>
    </recommendedName>
</protein>
<evidence type="ECO:0000313" key="2">
    <source>
        <dbReference type="Proteomes" id="UP000325292"/>
    </source>
</evidence>
<keyword evidence="2" id="KW-1185">Reference proteome</keyword>
<evidence type="ECO:0000313" key="1">
    <source>
        <dbReference type="EMBL" id="AUW93974.1"/>
    </source>
</evidence>
<dbReference type="Pfam" id="PF05559">
    <property type="entry name" value="DUF763"/>
    <property type="match status" value="1"/>
</dbReference>
<name>A0ABN5H0M5_9FIRM</name>
<dbReference type="Gene3D" id="1.10.150.80">
    <property type="entry name" value="HRDC domain"/>
    <property type="match status" value="1"/>
</dbReference>
<organism evidence="1 2">
    <name type="scientific">Sulfobacillus thermotolerans</name>
    <dbReference type="NCBI Taxonomy" id="338644"/>
    <lineage>
        <taxon>Bacteria</taxon>
        <taxon>Bacillati</taxon>
        <taxon>Bacillota</taxon>
        <taxon>Clostridia</taxon>
        <taxon>Eubacteriales</taxon>
        <taxon>Clostridiales Family XVII. Incertae Sedis</taxon>
        <taxon>Sulfobacillus</taxon>
    </lineage>
</organism>
<dbReference type="Proteomes" id="UP000325292">
    <property type="component" value="Chromosome"/>
</dbReference>
<dbReference type="EMBL" id="CP019454">
    <property type="protein sequence ID" value="AUW93974.1"/>
    <property type="molecule type" value="Genomic_DNA"/>
</dbReference>
<reference evidence="1 2" key="1">
    <citation type="journal article" date="2019" name="Sci. Rep.">
        <title>Sulfobacillus thermotolerans: new insights into resistance and metabolic capacities of acidophilic chemolithotrophs.</title>
        <authorList>
            <person name="Panyushkina A.E."/>
            <person name="Babenko V.V."/>
            <person name="Nikitina A.S."/>
            <person name="Selezneva O.V."/>
            <person name="Tsaplina I.A."/>
            <person name="Letarova M.A."/>
            <person name="Kostryukova E.S."/>
            <person name="Letarov A.V."/>
        </authorList>
    </citation>
    <scope>NUCLEOTIDE SEQUENCE [LARGE SCALE GENOMIC DNA]</scope>
    <source>
        <strain evidence="1 2">Kr1</strain>
    </source>
</reference>
<proteinExistence type="predicted"/>